<dbReference type="EMBL" id="JAZGQO010000008">
    <property type="protein sequence ID" value="KAK6178631.1"/>
    <property type="molecule type" value="Genomic_DNA"/>
</dbReference>
<evidence type="ECO:0000313" key="9">
    <source>
        <dbReference type="Proteomes" id="UP001347796"/>
    </source>
</evidence>
<feature type="transmembrane region" description="Helical" evidence="7">
    <location>
        <begin position="300"/>
        <end position="321"/>
    </location>
</feature>
<reference evidence="8 9" key="1">
    <citation type="submission" date="2024-01" db="EMBL/GenBank/DDBJ databases">
        <title>The genome of the rayed Mediterranean limpet Patella caerulea (Linnaeus, 1758).</title>
        <authorList>
            <person name="Anh-Thu Weber A."/>
            <person name="Halstead-Nussloch G."/>
        </authorList>
    </citation>
    <scope>NUCLEOTIDE SEQUENCE [LARGE SCALE GENOMIC DNA]</scope>
    <source>
        <strain evidence="8">AATW-2023a</strain>
        <tissue evidence="8">Whole specimen</tissue>
    </source>
</reference>
<dbReference type="AlphaFoldDB" id="A0AAN8PTL5"/>
<dbReference type="PANTHER" id="PTHR16024:SF6">
    <property type="entry name" value="XK-RELATED PROTEIN"/>
    <property type="match status" value="1"/>
</dbReference>
<dbReference type="GO" id="GO:0070782">
    <property type="term" value="P:phosphatidylserine exposure on apoptotic cell surface"/>
    <property type="evidence" value="ECO:0007669"/>
    <property type="project" value="TreeGrafter"/>
</dbReference>
<dbReference type="InterPro" id="IPR018629">
    <property type="entry name" value="XK-rel"/>
</dbReference>
<keyword evidence="5 7" id="KW-1133">Transmembrane helix</keyword>
<gene>
    <name evidence="8" type="ORF">SNE40_011162</name>
</gene>
<comment type="similarity">
    <text evidence="2 7">Belongs to the XK family.</text>
</comment>
<evidence type="ECO:0000256" key="1">
    <source>
        <dbReference type="ARBA" id="ARBA00004651"/>
    </source>
</evidence>
<feature type="transmembrane region" description="Helical" evidence="7">
    <location>
        <begin position="125"/>
        <end position="150"/>
    </location>
</feature>
<feature type="transmembrane region" description="Helical" evidence="7">
    <location>
        <begin position="355"/>
        <end position="385"/>
    </location>
</feature>
<proteinExistence type="inferred from homology"/>
<dbReference type="Proteomes" id="UP001347796">
    <property type="component" value="Unassembled WGS sequence"/>
</dbReference>
<dbReference type="GO" id="GO:0005886">
    <property type="term" value="C:plasma membrane"/>
    <property type="evidence" value="ECO:0007669"/>
    <property type="project" value="UniProtKB-SubCell"/>
</dbReference>
<evidence type="ECO:0000256" key="6">
    <source>
        <dbReference type="ARBA" id="ARBA00023136"/>
    </source>
</evidence>
<dbReference type="InterPro" id="IPR050895">
    <property type="entry name" value="XK-related_scramblase"/>
</dbReference>
<evidence type="ECO:0000256" key="7">
    <source>
        <dbReference type="RuleBase" id="RU910716"/>
    </source>
</evidence>
<accession>A0AAN8PTL5</accession>
<organism evidence="8 9">
    <name type="scientific">Patella caerulea</name>
    <name type="common">Rayed Mediterranean limpet</name>
    <dbReference type="NCBI Taxonomy" id="87958"/>
    <lineage>
        <taxon>Eukaryota</taxon>
        <taxon>Metazoa</taxon>
        <taxon>Spiralia</taxon>
        <taxon>Lophotrochozoa</taxon>
        <taxon>Mollusca</taxon>
        <taxon>Gastropoda</taxon>
        <taxon>Patellogastropoda</taxon>
        <taxon>Patelloidea</taxon>
        <taxon>Patellidae</taxon>
        <taxon>Patella</taxon>
    </lineage>
</organism>
<evidence type="ECO:0000313" key="8">
    <source>
        <dbReference type="EMBL" id="KAK6178631.1"/>
    </source>
</evidence>
<evidence type="ECO:0000256" key="5">
    <source>
        <dbReference type="ARBA" id="ARBA00022989"/>
    </source>
</evidence>
<name>A0AAN8PTL5_PATCE</name>
<dbReference type="Pfam" id="PF09815">
    <property type="entry name" value="XK-related"/>
    <property type="match status" value="1"/>
</dbReference>
<evidence type="ECO:0000256" key="2">
    <source>
        <dbReference type="ARBA" id="ARBA00008789"/>
    </source>
</evidence>
<dbReference type="GO" id="GO:1902742">
    <property type="term" value="P:apoptotic process involved in development"/>
    <property type="evidence" value="ECO:0007669"/>
    <property type="project" value="TreeGrafter"/>
</dbReference>
<feature type="transmembrane region" description="Helical" evidence="7">
    <location>
        <begin position="456"/>
        <end position="476"/>
    </location>
</feature>
<feature type="transmembrane region" description="Helical" evidence="7">
    <location>
        <begin position="397"/>
        <end position="414"/>
    </location>
</feature>
<comment type="subcellular location">
    <subcellularLocation>
        <location evidence="1">Cell membrane</location>
        <topology evidence="1">Multi-pass membrane protein</topology>
    </subcellularLocation>
    <subcellularLocation>
        <location evidence="7">Membrane</location>
        <topology evidence="7">Multi-pass membrane protein</topology>
    </subcellularLocation>
</comment>
<sequence>MSIKTKVPLSRRCNKNWHEFLHFTSPINSEGGSRNGIFRNRQKADDAFSNIELESEPFELQSVKNDDVDLSASDRTETRPTCQSTRKYNRPISATDKVDVAFGKGEEKVQSVSDYYDSFEYDFNYFFLFLGIVSVIIFILDIISDVYLAFKYFEDGHFIFGLTTTFLTAGPSFVMCCFGVHWYILDYKSEKIIIQEHQNSRNCEPAHQATRCLWILRFLCTILQIGPLIRTVEYLYYGCMSMNQKLSREEKIRYHRWMLYEDLDACLLRLFESFLESAPQLIFQLYAWATLKPSEDVVSLSIRITALLMSWASLSISLVSYHKSLRYSRKEKKNLSLLATPVYFIWRACEVGARLLCLSFFVIAFQAWIFLPVLLHWVAVTIWIFKQNTNFYDNRCFETIFNIICGYVMIFCFLNLREGHTRFRYLWFYIVFYFENFFMLGIWWQAIPLGDWYDFYGFILIFVLSVLHIIVQLIYYKFSHPSKIDICLPWNRNLCYESVCHSLDEDERQIKKQHHLDKQVVVNNV</sequence>
<comment type="caution">
    <text evidence="8">The sequence shown here is derived from an EMBL/GenBank/DDBJ whole genome shotgun (WGS) entry which is preliminary data.</text>
</comment>
<keyword evidence="4 7" id="KW-0812">Transmembrane</keyword>
<evidence type="ECO:0000256" key="3">
    <source>
        <dbReference type="ARBA" id="ARBA00022475"/>
    </source>
</evidence>
<keyword evidence="3" id="KW-1003">Cell membrane</keyword>
<feature type="transmembrane region" description="Helical" evidence="7">
    <location>
        <begin position="156"/>
        <end position="185"/>
    </location>
</feature>
<dbReference type="PANTHER" id="PTHR16024">
    <property type="entry name" value="XK-RELATED PROTEIN"/>
    <property type="match status" value="1"/>
</dbReference>
<feature type="transmembrane region" description="Helical" evidence="7">
    <location>
        <begin position="426"/>
        <end position="444"/>
    </location>
</feature>
<protein>
    <recommendedName>
        <fullName evidence="7">XK-related protein</fullName>
    </recommendedName>
</protein>
<evidence type="ECO:0000256" key="4">
    <source>
        <dbReference type="ARBA" id="ARBA00022692"/>
    </source>
</evidence>
<keyword evidence="6 7" id="KW-0472">Membrane</keyword>
<dbReference type="GO" id="GO:0043652">
    <property type="term" value="P:engulfment of apoptotic cell"/>
    <property type="evidence" value="ECO:0007669"/>
    <property type="project" value="TreeGrafter"/>
</dbReference>
<keyword evidence="9" id="KW-1185">Reference proteome</keyword>